<proteinExistence type="inferred from homology"/>
<keyword evidence="2" id="KW-0413">Isomerase</keyword>
<dbReference type="Pfam" id="PF02502">
    <property type="entry name" value="LacAB_rpiB"/>
    <property type="match status" value="1"/>
</dbReference>
<comment type="caution">
    <text evidence="2">The sequence shown here is derived from an EMBL/GenBank/DDBJ whole genome shotgun (WGS) entry which is preliminary data.</text>
</comment>
<accession>A0A7V4TXL4</accession>
<name>A0A7V4TXL4_CALAY</name>
<reference evidence="2" key="1">
    <citation type="journal article" date="2020" name="mSystems">
        <title>Genome- and Community-Level Interaction Insights into Carbon Utilization and Element Cycling Functions of Hydrothermarchaeota in Hydrothermal Sediment.</title>
        <authorList>
            <person name="Zhou Z."/>
            <person name="Liu Y."/>
            <person name="Xu W."/>
            <person name="Pan J."/>
            <person name="Luo Z.H."/>
            <person name="Li M."/>
        </authorList>
    </citation>
    <scope>NUCLEOTIDE SEQUENCE [LARGE SCALE GENOMIC DNA]</scope>
    <source>
        <strain evidence="2">HyVt-577</strain>
    </source>
</reference>
<dbReference type="PIRSF" id="PIRSF005384">
    <property type="entry name" value="RpiB_LacA_B"/>
    <property type="match status" value="1"/>
</dbReference>
<evidence type="ECO:0000256" key="1">
    <source>
        <dbReference type="ARBA" id="ARBA00008754"/>
    </source>
</evidence>
<dbReference type="EMBL" id="DRQG01000015">
    <property type="protein sequence ID" value="HGY54325.1"/>
    <property type="molecule type" value="Genomic_DNA"/>
</dbReference>
<dbReference type="PANTHER" id="PTHR30345:SF0">
    <property type="entry name" value="DNA DAMAGE-REPAIR_TOLERATION PROTEIN DRT102"/>
    <property type="match status" value="1"/>
</dbReference>
<evidence type="ECO:0000313" key="2">
    <source>
        <dbReference type="EMBL" id="HGY54325.1"/>
    </source>
</evidence>
<sequence>MKIALGSDHTGYRLKETIKKYLNKHNIEYTDFGTFRIDECDYPEYGYKVSMAVSAGECDLGILIGETGMGMSVIANKAKNVRAVVADTEEEAKKSRLLYDANVLCLAAGKSEKEILKIVQTWMQTSFEGGKHQHRINMISQLTGL</sequence>
<dbReference type="InterPro" id="IPR036569">
    <property type="entry name" value="RpiB_LacA_LacB_sf"/>
</dbReference>
<dbReference type="Gene3D" id="3.40.1400.10">
    <property type="entry name" value="Sugar-phosphate isomerase, RpiB/LacA/LacB"/>
    <property type="match status" value="1"/>
</dbReference>
<dbReference type="PANTHER" id="PTHR30345">
    <property type="entry name" value="RIBOSE-5-PHOSPHATE ISOMERASE B"/>
    <property type="match status" value="1"/>
</dbReference>
<dbReference type="GO" id="GO:0019316">
    <property type="term" value="P:D-allose catabolic process"/>
    <property type="evidence" value="ECO:0007669"/>
    <property type="project" value="TreeGrafter"/>
</dbReference>
<protein>
    <submittedName>
        <fullName evidence="2">RpiB/LacA/LacB family sugar-phosphate isomerase</fullName>
    </submittedName>
</protein>
<organism evidence="2">
    <name type="scientific">Caldithrix abyssi</name>
    <dbReference type="NCBI Taxonomy" id="187145"/>
    <lineage>
        <taxon>Bacteria</taxon>
        <taxon>Pseudomonadati</taxon>
        <taxon>Calditrichota</taxon>
        <taxon>Calditrichia</taxon>
        <taxon>Calditrichales</taxon>
        <taxon>Calditrichaceae</taxon>
        <taxon>Caldithrix</taxon>
    </lineage>
</organism>
<dbReference type="InterPro" id="IPR003500">
    <property type="entry name" value="RpiB_LacA_LacB"/>
</dbReference>
<dbReference type="AlphaFoldDB" id="A0A7V4TXL4"/>
<comment type="similarity">
    <text evidence="1">Belongs to the LacAB/RpiB family.</text>
</comment>
<dbReference type="GO" id="GO:0004751">
    <property type="term" value="F:ribose-5-phosphate isomerase activity"/>
    <property type="evidence" value="ECO:0007669"/>
    <property type="project" value="TreeGrafter"/>
</dbReference>
<dbReference type="NCBIfam" id="NF004051">
    <property type="entry name" value="PRK05571.1"/>
    <property type="match status" value="1"/>
</dbReference>
<dbReference type="GO" id="GO:0009052">
    <property type="term" value="P:pentose-phosphate shunt, non-oxidative branch"/>
    <property type="evidence" value="ECO:0007669"/>
    <property type="project" value="TreeGrafter"/>
</dbReference>
<gene>
    <name evidence="2" type="ORF">ENK44_01360</name>
</gene>
<dbReference type="NCBIfam" id="TIGR00689">
    <property type="entry name" value="rpiB_lacA_lacB"/>
    <property type="match status" value="1"/>
</dbReference>
<dbReference type="SUPFAM" id="SSF89623">
    <property type="entry name" value="Ribose/Galactose isomerase RpiB/AlsB"/>
    <property type="match status" value="1"/>
</dbReference>
<dbReference type="Proteomes" id="UP000885779">
    <property type="component" value="Unassembled WGS sequence"/>
</dbReference>